<protein>
    <recommendedName>
        <fullName evidence="4">Lipoprotein</fullName>
    </recommendedName>
</protein>
<reference evidence="2 3" key="1">
    <citation type="submission" date="2019-07" db="EMBL/GenBank/DDBJ databases">
        <title>Caenimonas sedimenti sp. nov., isolated from activated sludge.</title>
        <authorList>
            <person name="Xu J."/>
        </authorList>
    </citation>
    <scope>NUCLEOTIDE SEQUENCE [LARGE SCALE GENOMIC DNA]</scope>
    <source>
        <strain evidence="2 3">HX-9-20</strain>
    </source>
</reference>
<dbReference type="AlphaFoldDB" id="A0A562ZWJ1"/>
<keyword evidence="3" id="KW-1185">Reference proteome</keyword>
<dbReference type="EMBL" id="VOBQ01000002">
    <property type="protein sequence ID" value="TWO72989.1"/>
    <property type="molecule type" value="Genomic_DNA"/>
</dbReference>
<evidence type="ECO:0000313" key="2">
    <source>
        <dbReference type="EMBL" id="TWO72989.1"/>
    </source>
</evidence>
<comment type="caution">
    <text evidence="2">The sequence shown here is derived from an EMBL/GenBank/DDBJ whole genome shotgun (WGS) entry which is preliminary data.</text>
</comment>
<feature type="signal peptide" evidence="1">
    <location>
        <begin position="1"/>
        <end position="19"/>
    </location>
</feature>
<gene>
    <name evidence="2" type="ORF">FN976_01760</name>
</gene>
<organism evidence="2 3">
    <name type="scientific">Caenimonas sedimenti</name>
    <dbReference type="NCBI Taxonomy" id="2596921"/>
    <lineage>
        <taxon>Bacteria</taxon>
        <taxon>Pseudomonadati</taxon>
        <taxon>Pseudomonadota</taxon>
        <taxon>Betaproteobacteria</taxon>
        <taxon>Burkholderiales</taxon>
        <taxon>Comamonadaceae</taxon>
        <taxon>Caenimonas</taxon>
    </lineage>
</organism>
<sequence length="115" mass="12215">MLGRLVAALAALAALVGCASTPVFEGGRAWSEGWREGKVEKASAGELGYRQSYDCRYREGGAGRDASGRFAVVGVQHMGRHRHHVAPVEAGKEPTVGASVLTNWRGCEPPIARAR</sequence>
<dbReference type="RefSeq" id="WP_145890360.1">
    <property type="nucleotide sequence ID" value="NZ_VOBQ01000002.1"/>
</dbReference>
<keyword evidence="1" id="KW-0732">Signal</keyword>
<name>A0A562ZWJ1_9BURK</name>
<dbReference type="Proteomes" id="UP000318199">
    <property type="component" value="Unassembled WGS sequence"/>
</dbReference>
<feature type="chain" id="PRO_5022060026" description="Lipoprotein" evidence="1">
    <location>
        <begin position="20"/>
        <end position="115"/>
    </location>
</feature>
<dbReference type="PROSITE" id="PS51257">
    <property type="entry name" value="PROKAR_LIPOPROTEIN"/>
    <property type="match status" value="1"/>
</dbReference>
<evidence type="ECO:0000256" key="1">
    <source>
        <dbReference type="SAM" id="SignalP"/>
    </source>
</evidence>
<accession>A0A562ZWJ1</accession>
<evidence type="ECO:0000313" key="3">
    <source>
        <dbReference type="Proteomes" id="UP000318199"/>
    </source>
</evidence>
<evidence type="ECO:0008006" key="4">
    <source>
        <dbReference type="Google" id="ProtNLM"/>
    </source>
</evidence>
<dbReference type="OrthoDB" id="8811364at2"/>
<proteinExistence type="predicted"/>